<dbReference type="Gene3D" id="3.90.190.20">
    <property type="entry name" value="Mur ligase, C-terminal domain"/>
    <property type="match status" value="1"/>
</dbReference>
<reference evidence="17 18" key="1">
    <citation type="submission" date="2016-02" db="EMBL/GenBank/DDBJ databases">
        <authorList>
            <person name="Wen L."/>
            <person name="He K."/>
            <person name="Yang H."/>
        </authorList>
    </citation>
    <scope>NUCLEOTIDE SEQUENCE [LARGE SCALE GENOMIC DNA]</scope>
    <source>
        <strain evidence="17 18">CV41</strain>
    </source>
</reference>
<keyword evidence="8 11" id="KW-0573">Peptidoglycan synthesis</keyword>
<feature type="short sequence motif" description="Meso-diaminopimelate recognition motif" evidence="11">
    <location>
        <begin position="471"/>
        <end position="474"/>
    </location>
</feature>
<accession>A0A139SJ83</accession>
<dbReference type="SUPFAM" id="SSF53244">
    <property type="entry name" value="MurD-like peptide ligases, peptide-binding domain"/>
    <property type="match status" value="1"/>
</dbReference>
<dbReference type="AlphaFoldDB" id="A0A139SJ83"/>
<keyword evidence="2 11" id="KW-0963">Cytoplasm</keyword>
<dbReference type="Proteomes" id="UP000071392">
    <property type="component" value="Unassembled WGS sequence"/>
</dbReference>
<dbReference type="STRING" id="1548208.AXK12_07255"/>
<dbReference type="GO" id="GO:0004326">
    <property type="term" value="F:tetrahydrofolylpolyglutamate synthase activity"/>
    <property type="evidence" value="ECO:0007669"/>
    <property type="project" value="InterPro"/>
</dbReference>
<feature type="binding site" evidence="11">
    <location>
        <position position="251"/>
    </location>
    <ligand>
        <name>UDP-N-acetyl-alpha-D-muramoyl-L-alanyl-D-glutamate</name>
        <dbReference type="ChEBI" id="CHEBI:83900"/>
    </ligand>
</feature>
<organism evidence="17 18">
    <name type="scientific">Cephaloticoccus capnophilus</name>
    <dbReference type="NCBI Taxonomy" id="1548208"/>
    <lineage>
        <taxon>Bacteria</taxon>
        <taxon>Pseudomonadati</taxon>
        <taxon>Verrucomicrobiota</taxon>
        <taxon>Opitutia</taxon>
        <taxon>Opitutales</taxon>
        <taxon>Opitutaceae</taxon>
        <taxon>Cephaloticoccus</taxon>
    </lineage>
</organism>
<feature type="binding site" evidence="11">
    <location>
        <begin position="174"/>
        <end position="180"/>
    </location>
    <ligand>
        <name>ATP</name>
        <dbReference type="ChEBI" id="CHEBI:30616"/>
    </ligand>
</feature>
<dbReference type="InterPro" id="IPR000713">
    <property type="entry name" value="Mur_ligase_N"/>
</dbReference>
<comment type="catalytic activity">
    <reaction evidence="11">
        <text>UDP-N-acetyl-alpha-D-muramoyl-L-alanyl-D-glutamate + meso-2,6-diaminopimelate + ATP = UDP-N-acetyl-alpha-D-muramoyl-L-alanyl-gamma-D-glutamyl-meso-2,6-diaminopimelate + ADP + phosphate + H(+)</text>
        <dbReference type="Rhea" id="RHEA:23676"/>
        <dbReference type="ChEBI" id="CHEBI:15378"/>
        <dbReference type="ChEBI" id="CHEBI:30616"/>
        <dbReference type="ChEBI" id="CHEBI:43474"/>
        <dbReference type="ChEBI" id="CHEBI:57791"/>
        <dbReference type="ChEBI" id="CHEBI:83900"/>
        <dbReference type="ChEBI" id="CHEBI:83905"/>
        <dbReference type="ChEBI" id="CHEBI:456216"/>
        <dbReference type="EC" id="6.3.2.13"/>
    </reaction>
</comment>
<dbReference type="OrthoDB" id="9800958at2"/>
<protein>
    <recommendedName>
        <fullName evidence="11">UDP-N-acetylmuramoyl-L-alanyl-D-glutamate--2,6-diaminopimelate ligase</fullName>
        <ecNumber evidence="11">6.3.2.13</ecNumber>
    </recommendedName>
    <alternativeName>
        <fullName evidence="11">Meso-A2pm-adding enzyme</fullName>
    </alternativeName>
    <alternativeName>
        <fullName evidence="11">Meso-diaminopimelate-adding enzyme</fullName>
    </alternativeName>
    <alternativeName>
        <fullName evidence="11">UDP-MurNAc-L-Ala-D-Glu:meso-diaminopimelate ligase</fullName>
    </alternativeName>
    <alternativeName>
        <fullName evidence="11">UDP-MurNAc-tripeptide synthetase</fullName>
    </alternativeName>
    <alternativeName>
        <fullName evidence="11">UDP-N-acetylmuramyl-tripeptide synthetase</fullName>
    </alternativeName>
</protein>
<evidence type="ECO:0000259" key="16">
    <source>
        <dbReference type="Pfam" id="PF08245"/>
    </source>
</evidence>
<evidence type="ECO:0000256" key="2">
    <source>
        <dbReference type="ARBA" id="ARBA00022490"/>
    </source>
</evidence>
<evidence type="ECO:0000256" key="11">
    <source>
        <dbReference type="HAMAP-Rule" id="MF_00208"/>
    </source>
</evidence>
<dbReference type="InterPro" id="IPR005761">
    <property type="entry name" value="UDP-N-AcMur-Glu-dNH2Pim_ligase"/>
</dbReference>
<evidence type="ECO:0000256" key="10">
    <source>
        <dbReference type="ARBA" id="ARBA00023316"/>
    </source>
</evidence>
<proteinExistence type="inferred from homology"/>
<evidence type="ECO:0000256" key="6">
    <source>
        <dbReference type="ARBA" id="ARBA00022840"/>
    </source>
</evidence>
<feature type="modified residue" description="N6-carboxylysine" evidence="11">
    <location>
        <position position="283"/>
    </location>
</feature>
<dbReference type="Gene3D" id="3.40.1390.10">
    <property type="entry name" value="MurE/MurF, N-terminal domain"/>
    <property type="match status" value="1"/>
</dbReference>
<feature type="domain" description="Mur ligase central" evidence="16">
    <location>
        <begin position="172"/>
        <end position="376"/>
    </location>
</feature>
<dbReference type="InterPro" id="IPR035911">
    <property type="entry name" value="MurE/MurF_N"/>
</dbReference>
<evidence type="ECO:0000256" key="8">
    <source>
        <dbReference type="ARBA" id="ARBA00022984"/>
    </source>
</evidence>
<keyword evidence="4 11" id="KW-0132">Cell division</keyword>
<dbReference type="Pfam" id="PF01225">
    <property type="entry name" value="Mur_ligase"/>
    <property type="match status" value="1"/>
</dbReference>
<keyword evidence="7 11" id="KW-0133">Cell shape</keyword>
<feature type="region of interest" description="Disordered" evidence="13">
    <location>
        <begin position="29"/>
        <end position="50"/>
    </location>
</feature>
<dbReference type="InterPro" id="IPR036615">
    <property type="entry name" value="Mur_ligase_C_dom_sf"/>
</dbReference>
<keyword evidence="10 11" id="KW-0961">Cell wall biogenesis/degradation</keyword>
<dbReference type="NCBIfam" id="TIGR01085">
    <property type="entry name" value="murE"/>
    <property type="match status" value="1"/>
</dbReference>
<comment type="cofactor">
    <cofactor evidence="11">
        <name>Mg(2+)</name>
        <dbReference type="ChEBI" id="CHEBI:18420"/>
    </cofactor>
</comment>
<evidence type="ECO:0000256" key="12">
    <source>
        <dbReference type="RuleBase" id="RU004135"/>
    </source>
</evidence>
<dbReference type="Pfam" id="PF02875">
    <property type="entry name" value="Mur_ligase_C"/>
    <property type="match status" value="1"/>
</dbReference>
<feature type="binding site" evidence="11">
    <location>
        <position position="447"/>
    </location>
    <ligand>
        <name>meso-2,6-diaminopimelate</name>
        <dbReference type="ChEBI" id="CHEBI:57791"/>
    </ligand>
</feature>
<comment type="subcellular location">
    <subcellularLocation>
        <location evidence="11 12">Cytoplasm</location>
    </subcellularLocation>
</comment>
<keyword evidence="3 11" id="KW-0436">Ligase</keyword>
<dbReference type="InterPro" id="IPR013221">
    <property type="entry name" value="Mur_ligase_cen"/>
</dbReference>
<evidence type="ECO:0000259" key="15">
    <source>
        <dbReference type="Pfam" id="PF02875"/>
    </source>
</evidence>
<feature type="binding site" evidence="11">
    <location>
        <position position="522"/>
    </location>
    <ligand>
        <name>meso-2,6-diaminopimelate</name>
        <dbReference type="ChEBI" id="CHEBI:57791"/>
    </ligand>
</feature>
<gene>
    <name evidence="11" type="primary">murE</name>
    <name evidence="17" type="ORF">AXK12_07255</name>
</gene>
<evidence type="ECO:0000256" key="3">
    <source>
        <dbReference type="ARBA" id="ARBA00022598"/>
    </source>
</evidence>
<comment type="function">
    <text evidence="11">Catalyzes the addition of meso-diaminopimelic acid to the nucleotide precursor UDP-N-acetylmuramoyl-L-alanyl-D-glutamate (UMAG) in the biosynthesis of bacterial cell-wall peptidoglycan.</text>
</comment>
<feature type="binding site" evidence="11">
    <location>
        <position position="93"/>
    </location>
    <ligand>
        <name>UDP-N-acetyl-alpha-D-muramoyl-L-alanyl-D-glutamate</name>
        <dbReference type="ChEBI" id="CHEBI:83900"/>
    </ligand>
</feature>
<keyword evidence="6 11" id="KW-0067">ATP-binding</keyword>
<evidence type="ECO:0000256" key="13">
    <source>
        <dbReference type="SAM" id="MobiDB-lite"/>
    </source>
</evidence>
<dbReference type="NCBIfam" id="NF001124">
    <property type="entry name" value="PRK00139.1-2"/>
    <property type="match status" value="1"/>
</dbReference>
<dbReference type="PROSITE" id="PS01011">
    <property type="entry name" value="FOLYLPOLYGLU_SYNT_1"/>
    <property type="match status" value="1"/>
</dbReference>
<dbReference type="GO" id="GO:0005524">
    <property type="term" value="F:ATP binding"/>
    <property type="evidence" value="ECO:0007669"/>
    <property type="project" value="UniProtKB-UniRule"/>
</dbReference>
<dbReference type="Pfam" id="PF08245">
    <property type="entry name" value="Mur_ligase_M"/>
    <property type="match status" value="1"/>
</dbReference>
<dbReference type="SUPFAM" id="SSF63418">
    <property type="entry name" value="MurE/MurF N-terminal domain"/>
    <property type="match status" value="1"/>
</dbReference>
<evidence type="ECO:0000313" key="17">
    <source>
        <dbReference type="EMBL" id="KXU34540.1"/>
    </source>
</evidence>
<dbReference type="UniPathway" id="UPA00219"/>
<evidence type="ECO:0000256" key="9">
    <source>
        <dbReference type="ARBA" id="ARBA00023306"/>
    </source>
</evidence>
<keyword evidence="5 11" id="KW-0547">Nucleotide-binding</keyword>
<dbReference type="HAMAP" id="MF_00208">
    <property type="entry name" value="MurE"/>
    <property type="match status" value="1"/>
</dbReference>
<evidence type="ECO:0000256" key="7">
    <source>
        <dbReference type="ARBA" id="ARBA00022960"/>
    </source>
</evidence>
<name>A0A139SJ83_9BACT</name>
<keyword evidence="18" id="KW-1185">Reference proteome</keyword>
<evidence type="ECO:0000256" key="1">
    <source>
        <dbReference type="ARBA" id="ARBA00005898"/>
    </source>
</evidence>
<dbReference type="PANTHER" id="PTHR23135:SF4">
    <property type="entry name" value="UDP-N-ACETYLMURAMOYL-L-ALANYL-D-GLUTAMATE--2,6-DIAMINOPIMELATE LIGASE MURE HOMOLOG, CHLOROPLASTIC"/>
    <property type="match status" value="1"/>
</dbReference>
<dbReference type="PANTHER" id="PTHR23135">
    <property type="entry name" value="MUR LIGASE FAMILY MEMBER"/>
    <property type="match status" value="1"/>
</dbReference>
<dbReference type="GO" id="GO:0009252">
    <property type="term" value="P:peptidoglycan biosynthetic process"/>
    <property type="evidence" value="ECO:0007669"/>
    <property type="project" value="UniProtKB-UniRule"/>
</dbReference>
<dbReference type="GO" id="GO:0071555">
    <property type="term" value="P:cell wall organization"/>
    <property type="evidence" value="ECO:0007669"/>
    <property type="project" value="UniProtKB-KW"/>
</dbReference>
<comment type="similarity">
    <text evidence="1 11">Belongs to the MurCDEF family. MurE subfamily.</text>
</comment>
<dbReference type="EC" id="6.3.2.13" evidence="11"/>
<feature type="binding site" evidence="11">
    <location>
        <begin position="216"/>
        <end position="217"/>
    </location>
    <ligand>
        <name>UDP-N-acetyl-alpha-D-muramoyl-L-alanyl-D-glutamate</name>
        <dbReference type="ChEBI" id="CHEBI:83900"/>
    </ligand>
</feature>
<dbReference type="SUPFAM" id="SSF53623">
    <property type="entry name" value="MurD-like peptide ligases, catalytic domain"/>
    <property type="match status" value="1"/>
</dbReference>
<feature type="binding site" evidence="11">
    <location>
        <position position="526"/>
    </location>
    <ligand>
        <name>meso-2,6-diaminopimelate</name>
        <dbReference type="ChEBI" id="CHEBI:57791"/>
    </ligand>
</feature>
<dbReference type="GO" id="GO:0051301">
    <property type="term" value="P:cell division"/>
    <property type="evidence" value="ECO:0007669"/>
    <property type="project" value="UniProtKB-KW"/>
</dbReference>
<dbReference type="Gene3D" id="3.40.1190.10">
    <property type="entry name" value="Mur-like, catalytic domain"/>
    <property type="match status" value="1"/>
</dbReference>
<dbReference type="GO" id="GO:0008360">
    <property type="term" value="P:regulation of cell shape"/>
    <property type="evidence" value="ECO:0007669"/>
    <property type="project" value="UniProtKB-KW"/>
</dbReference>
<dbReference type="InterPro" id="IPR036565">
    <property type="entry name" value="Mur-like_cat_sf"/>
</dbReference>
<dbReference type="GO" id="GO:0008765">
    <property type="term" value="F:UDP-N-acetylmuramoylalanyl-D-glutamate-2,6-diaminopimelate ligase activity"/>
    <property type="evidence" value="ECO:0007669"/>
    <property type="project" value="UniProtKB-UniRule"/>
</dbReference>
<dbReference type="NCBIfam" id="NF001126">
    <property type="entry name" value="PRK00139.1-4"/>
    <property type="match status" value="1"/>
</dbReference>
<evidence type="ECO:0000256" key="5">
    <source>
        <dbReference type="ARBA" id="ARBA00022741"/>
    </source>
</evidence>
<keyword evidence="11" id="KW-0460">Magnesium</keyword>
<comment type="caution">
    <text evidence="17">The sequence shown here is derived from an EMBL/GenBank/DDBJ whole genome shotgun (WGS) entry which is preliminary data.</text>
</comment>
<comment type="caution">
    <text evidence="11">Lacks conserved residue(s) required for the propagation of feature annotation.</text>
</comment>
<evidence type="ECO:0000256" key="4">
    <source>
        <dbReference type="ARBA" id="ARBA00022618"/>
    </source>
</evidence>
<dbReference type="GO" id="GO:0000287">
    <property type="term" value="F:magnesium ion binding"/>
    <property type="evidence" value="ECO:0007669"/>
    <property type="project" value="UniProtKB-UniRule"/>
</dbReference>
<feature type="binding site" evidence="11">
    <location>
        <position position="249"/>
    </location>
    <ligand>
        <name>UDP-N-acetyl-alpha-D-muramoyl-L-alanyl-D-glutamate</name>
        <dbReference type="ChEBI" id="CHEBI:83900"/>
    </ligand>
</feature>
<dbReference type="InterPro" id="IPR018109">
    <property type="entry name" value="Folylpolyglutamate_synth_CS"/>
</dbReference>
<evidence type="ECO:0000313" key="18">
    <source>
        <dbReference type="Proteomes" id="UP000071392"/>
    </source>
</evidence>
<feature type="binding site" evidence="11">
    <location>
        <begin position="471"/>
        <end position="474"/>
    </location>
    <ligand>
        <name>meso-2,6-diaminopimelate</name>
        <dbReference type="ChEBI" id="CHEBI:57791"/>
    </ligand>
</feature>
<sequence>MIGYLSQNFPLIHAFAPRTDSPLRLVAPSRHHTQTRPSKPSDPNRIKNGVGKTLVRNRMTKSAPKLSDFLKPDEIQAHKGSLDCPISGLVMDSRRVVPGSVFFALPGRRSDGVQFIDEAISRGAVAIVAQKLPGLVPSKLTYVQVADPRVVLARVAQRYYGHPDRALSAIGVTGTNGKTTVTHLVKHLLDTPKQRVGLIGTIHYDLGARTVPSFRTTPESLDVYGMLAQMRDAGCAQVAMEVSSHGIDQHRVLGLGFEVGVFSNLTRDHLDYHDGLEDYFKVKARFFTGELGTAPKIAVINTDDAYGQRLTAMLPETVRLVTYGENPDAMIRAEAVELGFKTTRLRLVWPEGTCEVTSPLIGRYNVSNLLAAAAVAWSTGLDLRKCLARLASFKGVPGRMEQVEAGQAYSVLVDYAHTDDALRNALGMLRAITPGRLMVVFGCGGQRDRAKRPLMTAAVQEFADFAFATADNPRGEALTQIFKDMEAGVSDAARITWIDDRRRAISLALDACKAGDCLLVAGKGHESYQEFADTVIPFDDRKTVRELIAIKALKHGGAA</sequence>
<feature type="binding site" evidence="11">
    <location>
        <position position="243"/>
    </location>
    <ligand>
        <name>UDP-N-acetyl-alpha-D-muramoyl-L-alanyl-D-glutamate</name>
        <dbReference type="ChEBI" id="CHEBI:83900"/>
    </ligand>
</feature>
<comment type="PTM">
    <text evidence="11">Carboxylation is probably crucial for Mg(2+) binding and, consequently, for the gamma-phosphate positioning of ATP.</text>
</comment>
<dbReference type="EMBL" id="LSZP01000053">
    <property type="protein sequence ID" value="KXU34540.1"/>
    <property type="molecule type" value="Genomic_DNA"/>
</dbReference>
<evidence type="ECO:0000259" key="14">
    <source>
        <dbReference type="Pfam" id="PF01225"/>
    </source>
</evidence>
<keyword evidence="9 11" id="KW-0131">Cell cycle</keyword>
<feature type="domain" description="Mur ligase N-terminal catalytic" evidence="14">
    <location>
        <begin position="86"/>
        <end position="160"/>
    </location>
</feature>
<comment type="pathway">
    <text evidence="11 12">Cell wall biogenesis; peptidoglycan biosynthesis.</text>
</comment>
<dbReference type="InterPro" id="IPR004101">
    <property type="entry name" value="Mur_ligase_C"/>
</dbReference>
<dbReference type="GO" id="GO:0005737">
    <property type="term" value="C:cytoplasm"/>
    <property type="evidence" value="ECO:0007669"/>
    <property type="project" value="UniProtKB-SubCell"/>
</dbReference>
<feature type="domain" description="Mur ligase C-terminal" evidence="15">
    <location>
        <begin position="398"/>
        <end position="524"/>
    </location>
</feature>